<dbReference type="HOGENOM" id="CLU_1136732_0_0_10"/>
<dbReference type="RefSeq" id="WP_014797825.1">
    <property type="nucleotide sequence ID" value="NC_018018.1"/>
</dbReference>
<evidence type="ECO:0000313" key="2">
    <source>
        <dbReference type="Proteomes" id="UP000006054"/>
    </source>
</evidence>
<dbReference type="Proteomes" id="UP000006054">
    <property type="component" value="Chromosome"/>
</dbReference>
<dbReference type="KEGG" id="fli:Fleli_1991"/>
<gene>
    <name evidence="1" type="ordered locus">Fleli_1991</name>
</gene>
<accession>I4AK90</accession>
<dbReference type="OrthoDB" id="9836056at2"/>
<evidence type="ECO:0000313" key="1">
    <source>
        <dbReference type="EMBL" id="AFM04375.1"/>
    </source>
</evidence>
<protein>
    <submittedName>
        <fullName evidence="1">Uncharacterized protein</fullName>
    </submittedName>
</protein>
<reference evidence="2" key="1">
    <citation type="submission" date="2012-06" db="EMBL/GenBank/DDBJ databases">
        <title>The complete genome of Flexibacter litoralis DSM 6794.</title>
        <authorList>
            <person name="Lucas S."/>
            <person name="Copeland A."/>
            <person name="Lapidus A."/>
            <person name="Glavina del Rio T."/>
            <person name="Dalin E."/>
            <person name="Tice H."/>
            <person name="Bruce D."/>
            <person name="Goodwin L."/>
            <person name="Pitluck S."/>
            <person name="Peters L."/>
            <person name="Ovchinnikova G."/>
            <person name="Lu M."/>
            <person name="Kyrpides N."/>
            <person name="Mavromatis K."/>
            <person name="Ivanova N."/>
            <person name="Brettin T."/>
            <person name="Detter J.C."/>
            <person name="Han C."/>
            <person name="Larimer F."/>
            <person name="Land M."/>
            <person name="Hauser L."/>
            <person name="Markowitz V."/>
            <person name="Cheng J.-F."/>
            <person name="Hugenholtz P."/>
            <person name="Woyke T."/>
            <person name="Wu D."/>
            <person name="Spring S."/>
            <person name="Lang E."/>
            <person name="Kopitz M."/>
            <person name="Brambilla E."/>
            <person name="Klenk H.-P."/>
            <person name="Eisen J.A."/>
        </authorList>
    </citation>
    <scope>NUCLEOTIDE SEQUENCE [LARGE SCALE GENOMIC DNA]</scope>
    <source>
        <strain evidence="2">ATCC 23117 / DSM 6794 / NBRC 15988 / NCIMB 1366 / Sio-4</strain>
    </source>
</reference>
<dbReference type="EMBL" id="CP003345">
    <property type="protein sequence ID" value="AFM04375.1"/>
    <property type="molecule type" value="Genomic_DNA"/>
</dbReference>
<organism evidence="1 2">
    <name type="scientific">Bernardetia litoralis (strain ATCC 23117 / DSM 6794 / NBRC 15988 / NCIMB 1366 / Fx l1 / Sio-4)</name>
    <name type="common">Flexibacter litoralis</name>
    <dbReference type="NCBI Taxonomy" id="880071"/>
    <lineage>
        <taxon>Bacteria</taxon>
        <taxon>Pseudomonadati</taxon>
        <taxon>Bacteroidota</taxon>
        <taxon>Cytophagia</taxon>
        <taxon>Cytophagales</taxon>
        <taxon>Bernardetiaceae</taxon>
        <taxon>Bernardetia</taxon>
    </lineage>
</organism>
<name>I4AK90_BERLS</name>
<proteinExistence type="predicted"/>
<dbReference type="AlphaFoldDB" id="I4AK90"/>
<keyword evidence="2" id="KW-1185">Reference proteome</keyword>
<sequence>MLPEIEIDYLTEDEDEKELCRCYWLLNTEEQELFDAKEKFRYTLAELSLNFRLKPRQIHNKVAHFSRAYIKKSKCDLCGMPTHFLNRRNDYYSNRKVYEYQPWENPMPYLCENCKLALEKRQQKKAIEKNPLQFSGKVKSIFPTSQHLQFFKQLRREEHFVYPQIAISVFLEENNFEELKEVEGIESLENEIINFLICDGQGNPKKAIDFVNQNKELTANQKEIFYQKENLFGKIGLEYKIEFS</sequence>